<dbReference type="CDD" id="cd00051">
    <property type="entry name" value="EFh"/>
    <property type="match status" value="1"/>
</dbReference>
<proteinExistence type="predicted"/>
<dbReference type="Pfam" id="PF13833">
    <property type="entry name" value="EF-hand_8"/>
    <property type="match status" value="1"/>
</dbReference>
<dbReference type="PROSITE" id="PS50222">
    <property type="entry name" value="EF_HAND_2"/>
    <property type="match status" value="3"/>
</dbReference>
<dbReference type="InterPro" id="IPR018247">
    <property type="entry name" value="EF_Hand_1_Ca_BS"/>
</dbReference>
<evidence type="ECO:0000313" key="2">
    <source>
        <dbReference type="EMBL" id="MBW8482497.1"/>
    </source>
</evidence>
<dbReference type="InterPro" id="IPR002048">
    <property type="entry name" value="EF_hand_dom"/>
</dbReference>
<sequence>MASDFQYSKIALVFAAMDRDGDGYLTEADFATLAARWTALRGAPPGTPEHARLHAVMTGWWDTLAATADTRHPGRVSPADVLRVVDHLAEMPDAVAATAEAMFEAVDENGDDRVSRAEYRRLIEAWNGRPTDTDATFDRLDLDGDGHLSRAEFTLLWAQFWAGDDPAAPGTWVFGPLDLRALA</sequence>
<feature type="domain" description="EF-hand" evidence="1">
    <location>
        <begin position="134"/>
        <end position="163"/>
    </location>
</feature>
<evidence type="ECO:0000313" key="3">
    <source>
        <dbReference type="Proteomes" id="UP000774570"/>
    </source>
</evidence>
<dbReference type="SMART" id="SM00054">
    <property type="entry name" value="EFh"/>
    <property type="match status" value="3"/>
</dbReference>
<name>A0ABS7FQ37_9ACTN</name>
<organism evidence="2 3">
    <name type="scientific">Actinomadura parmotrematis</name>
    <dbReference type="NCBI Taxonomy" id="2864039"/>
    <lineage>
        <taxon>Bacteria</taxon>
        <taxon>Bacillati</taxon>
        <taxon>Actinomycetota</taxon>
        <taxon>Actinomycetes</taxon>
        <taxon>Streptosporangiales</taxon>
        <taxon>Thermomonosporaceae</taxon>
        <taxon>Actinomadura</taxon>
    </lineage>
</organism>
<protein>
    <submittedName>
        <fullName evidence="2">EF-hand domain-containing protein</fullName>
    </submittedName>
</protein>
<accession>A0ABS7FQ37</accession>
<keyword evidence="3" id="KW-1185">Reference proteome</keyword>
<evidence type="ECO:0000259" key="1">
    <source>
        <dbReference type="PROSITE" id="PS50222"/>
    </source>
</evidence>
<dbReference type="Proteomes" id="UP000774570">
    <property type="component" value="Unassembled WGS sequence"/>
</dbReference>
<dbReference type="EMBL" id="JAIBOA010000004">
    <property type="protein sequence ID" value="MBW8482497.1"/>
    <property type="molecule type" value="Genomic_DNA"/>
</dbReference>
<comment type="caution">
    <text evidence="2">The sequence shown here is derived from an EMBL/GenBank/DDBJ whole genome shotgun (WGS) entry which is preliminary data.</text>
</comment>
<reference evidence="2 3" key="1">
    <citation type="submission" date="2021-07" db="EMBL/GenBank/DDBJ databases">
        <title>Actinomadura sp. PM05-2 isolated from lichen.</title>
        <authorList>
            <person name="Somphong A."/>
            <person name="Phongsopitanun W."/>
            <person name="Tanasupawat S."/>
            <person name="Peongsungnone V."/>
        </authorList>
    </citation>
    <scope>NUCLEOTIDE SEQUENCE [LARGE SCALE GENOMIC DNA]</scope>
    <source>
        <strain evidence="2 3">PM05-2</strain>
    </source>
</reference>
<gene>
    <name evidence="2" type="ORF">K1Y72_08990</name>
</gene>
<dbReference type="PROSITE" id="PS00018">
    <property type="entry name" value="EF_HAND_1"/>
    <property type="match status" value="3"/>
</dbReference>
<dbReference type="Pfam" id="PF13499">
    <property type="entry name" value="EF-hand_7"/>
    <property type="match status" value="1"/>
</dbReference>
<feature type="domain" description="EF-hand" evidence="1">
    <location>
        <begin position="94"/>
        <end position="129"/>
    </location>
</feature>
<dbReference type="Gene3D" id="1.10.238.10">
    <property type="entry name" value="EF-hand"/>
    <property type="match status" value="1"/>
</dbReference>
<feature type="domain" description="EF-hand" evidence="1">
    <location>
        <begin position="5"/>
        <end position="40"/>
    </location>
</feature>
<dbReference type="InterPro" id="IPR011992">
    <property type="entry name" value="EF-hand-dom_pair"/>
</dbReference>
<dbReference type="RefSeq" id="WP_220165043.1">
    <property type="nucleotide sequence ID" value="NZ_JAIBOA010000004.1"/>
</dbReference>
<dbReference type="SUPFAM" id="SSF47473">
    <property type="entry name" value="EF-hand"/>
    <property type="match status" value="1"/>
</dbReference>